<comment type="caution">
    <text evidence="5">The sequence shown here is derived from an EMBL/GenBank/DDBJ whole genome shotgun (WGS) entry which is preliminary data.</text>
</comment>
<dbReference type="GO" id="GO:0004386">
    <property type="term" value="F:helicase activity"/>
    <property type="evidence" value="ECO:0007669"/>
    <property type="project" value="UniProtKB-KW"/>
</dbReference>
<dbReference type="EMBL" id="WJQU01000001">
    <property type="protein sequence ID" value="KAJ6649692.1"/>
    <property type="molecule type" value="Genomic_DNA"/>
</dbReference>
<dbReference type="Proteomes" id="UP001151699">
    <property type="component" value="Chromosome A"/>
</dbReference>
<dbReference type="OrthoDB" id="3363059at2759"/>
<protein>
    <submittedName>
        <fullName evidence="5">ATP-dependent RNA helicase DHX34</fullName>
    </submittedName>
</protein>
<dbReference type="Pfam" id="PF24485">
    <property type="entry name" value="zf-C2H2_DHX34"/>
    <property type="match status" value="1"/>
</dbReference>
<feature type="domain" description="DHX34-like C2H2-type zinc finger" evidence="4">
    <location>
        <begin position="335"/>
        <end position="357"/>
    </location>
</feature>
<organism evidence="5 6">
    <name type="scientific">Pseudolycoriella hygida</name>
    <dbReference type="NCBI Taxonomy" id="35572"/>
    <lineage>
        <taxon>Eukaryota</taxon>
        <taxon>Metazoa</taxon>
        <taxon>Ecdysozoa</taxon>
        <taxon>Arthropoda</taxon>
        <taxon>Hexapoda</taxon>
        <taxon>Insecta</taxon>
        <taxon>Pterygota</taxon>
        <taxon>Neoptera</taxon>
        <taxon>Endopterygota</taxon>
        <taxon>Diptera</taxon>
        <taxon>Nematocera</taxon>
        <taxon>Sciaroidea</taxon>
        <taxon>Sciaridae</taxon>
        <taxon>Pseudolycoriella</taxon>
    </lineage>
</organism>
<sequence>MTLKLILISGLYPQVAIPDEFNYCKSPSQQFYHTEHKPFASLHPMGFFANNPAMLQLNEPDIIEKCGLYKSKLPLSSRHQLLCYLSLLETTKPYLMNTMRLPAAQTLLLFAHAIDTNATFSRIICDSWLCLDFPLHESGQSLIFKASNLRRQWNKLLAMRLQAMKDNVENALNKSQTSSSKKLEQELWHNLAAYMNSEIPYTLKRLLSADLKTLYDTFSTPDRDVLESPNPFAEDFQCVENLEKGGIFITENICFGCVKETDWSIEMANEIVSNPWECEICKNVFNITGMQRLRHTKECKVIEQQSVGESRESQGENISNDTEPPSGSSNTKKFVCDVCNKTMYLKSIDILKHKKNCK</sequence>
<dbReference type="AlphaFoldDB" id="A0A9Q0NGW1"/>
<evidence type="ECO:0000313" key="5">
    <source>
        <dbReference type="EMBL" id="KAJ6649692.1"/>
    </source>
</evidence>
<evidence type="ECO:0000259" key="4">
    <source>
        <dbReference type="Pfam" id="PF24485"/>
    </source>
</evidence>
<feature type="compositionally biased region" description="Polar residues" evidence="1">
    <location>
        <begin position="315"/>
        <end position="330"/>
    </location>
</feature>
<reference evidence="5" key="1">
    <citation type="submission" date="2022-07" db="EMBL/GenBank/DDBJ databases">
        <authorList>
            <person name="Trinca V."/>
            <person name="Uliana J.V.C."/>
            <person name="Torres T.T."/>
            <person name="Ward R.J."/>
            <person name="Monesi N."/>
        </authorList>
    </citation>
    <scope>NUCLEOTIDE SEQUENCE</scope>
    <source>
        <strain evidence="5">HSMRA1968</strain>
        <tissue evidence="5">Whole embryos</tissue>
    </source>
</reference>
<dbReference type="Pfam" id="PF07717">
    <property type="entry name" value="OB_NTP_bind"/>
    <property type="match status" value="1"/>
</dbReference>
<proteinExistence type="predicted"/>
<gene>
    <name evidence="5" type="primary">Dhx34</name>
    <name evidence="5" type="ORF">Bhyg_04931</name>
</gene>
<evidence type="ECO:0000256" key="2">
    <source>
        <dbReference type="SAM" id="SignalP"/>
    </source>
</evidence>
<keyword evidence="6" id="KW-1185">Reference proteome</keyword>
<feature type="signal peptide" evidence="2">
    <location>
        <begin position="1"/>
        <end position="18"/>
    </location>
</feature>
<dbReference type="InterPro" id="IPR011709">
    <property type="entry name" value="DEAD-box_helicase_OB_fold"/>
</dbReference>
<keyword evidence="5" id="KW-0067">ATP-binding</keyword>
<evidence type="ECO:0000313" key="6">
    <source>
        <dbReference type="Proteomes" id="UP001151699"/>
    </source>
</evidence>
<accession>A0A9Q0NGW1</accession>
<feature type="chain" id="PRO_5040476769" evidence="2">
    <location>
        <begin position="19"/>
        <end position="358"/>
    </location>
</feature>
<keyword evidence="5" id="KW-0547">Nucleotide-binding</keyword>
<keyword evidence="2" id="KW-0732">Signal</keyword>
<feature type="region of interest" description="Disordered" evidence="1">
    <location>
        <begin position="305"/>
        <end position="330"/>
    </location>
</feature>
<keyword evidence="5" id="KW-0347">Helicase</keyword>
<evidence type="ECO:0000259" key="3">
    <source>
        <dbReference type="Pfam" id="PF07717"/>
    </source>
</evidence>
<evidence type="ECO:0000256" key="1">
    <source>
        <dbReference type="SAM" id="MobiDB-lite"/>
    </source>
</evidence>
<keyword evidence="5" id="KW-0378">Hydrolase</keyword>
<feature type="domain" description="DEAD-box helicase OB fold" evidence="3">
    <location>
        <begin position="3"/>
        <end position="113"/>
    </location>
</feature>
<dbReference type="InterPro" id="IPR056382">
    <property type="entry name" value="DHX34_Znf-C2H2"/>
</dbReference>
<name>A0A9Q0NGW1_9DIPT</name>